<name>A0A166C4Z9_9EURY</name>
<dbReference type="Proteomes" id="UP000077245">
    <property type="component" value="Unassembled WGS sequence"/>
</dbReference>
<keyword evidence="2" id="KW-0812">Transmembrane</keyword>
<sequence>MDRIPIVIGVSGHRDLRIQDISKLESIVNSEISNLMEKYPNSPFLLLSSLAEGADQLCAKIALELDIDVVAPLPRDLEDFKRDFKGDALEEFEKYIDNVREYFVVPDTESRNELDSLKCKLNDDEVYRKTRHFGYRQAGIYIAKHSHILLALHDGSDPTQGGCGTAEAIDFKLNHSYNDVNMPYFKTSQDQVIEIRTPREKSPDIGDPFKVFKHPDQDCLDEIIDKTDEFNKDVVKNPEKSSPLLSDKEVSTKKAKLIDSLHGHAGKLSGSYKDKYIFNLKFFSGVAFLIVFSFMIYDEAKLNLGMIMYTFIFIGAAIYLYVINKKEYHRKFLEYRVLAECLRVEFFLNLLEIPNNIYESLTWVQRNEVLWIHKAIEVTLIGEDEKENIDIEYIKSQWIEDQLNHHTKKIKEDKVQEKINTIFTRLMLTLSLILGLIMLILEFANSSFVQVEIPLGILSKILLMQNNQEFLLRDVFKMAFVLASAITLFLSNYYGKLPLSRKISDHKNMINLYSQAIEKFEDENNQKKEVFLELAQEEIIENGNWLSYSKDNEIDISI</sequence>
<accession>A0A166C4Z9</accession>
<dbReference type="PATRIC" id="fig|49547.3.peg.1550"/>
<feature type="transmembrane region" description="Helical" evidence="2">
    <location>
        <begin position="302"/>
        <end position="322"/>
    </location>
</feature>
<gene>
    <name evidence="3" type="ORF">MBCUR_14500</name>
</gene>
<evidence type="ECO:0000256" key="1">
    <source>
        <dbReference type="SAM" id="Coils"/>
    </source>
</evidence>
<keyword evidence="2" id="KW-0472">Membrane</keyword>
<feature type="transmembrane region" description="Helical" evidence="2">
    <location>
        <begin position="422"/>
        <end position="441"/>
    </location>
</feature>
<dbReference type="RefSeq" id="WP_067092058.1">
    <property type="nucleotide sequence ID" value="NZ_LWMV01000190.1"/>
</dbReference>
<evidence type="ECO:0000256" key="2">
    <source>
        <dbReference type="SAM" id="Phobius"/>
    </source>
</evidence>
<comment type="caution">
    <text evidence="3">The sequence shown here is derived from an EMBL/GenBank/DDBJ whole genome shotgun (WGS) entry which is preliminary data.</text>
</comment>
<proteinExistence type="predicted"/>
<dbReference type="EMBL" id="LWMV01000190">
    <property type="protein sequence ID" value="KZX11267.1"/>
    <property type="molecule type" value="Genomic_DNA"/>
</dbReference>
<dbReference type="AlphaFoldDB" id="A0A166C4Z9"/>
<evidence type="ECO:0000313" key="3">
    <source>
        <dbReference type="EMBL" id="KZX11267.1"/>
    </source>
</evidence>
<feature type="transmembrane region" description="Helical" evidence="2">
    <location>
        <begin position="475"/>
        <end position="494"/>
    </location>
</feature>
<protein>
    <recommendedName>
        <fullName evidence="5">SMODS and SLOG-associating 2TM effector domain-containing protein</fullName>
    </recommendedName>
</protein>
<dbReference type="OrthoDB" id="78394at2157"/>
<keyword evidence="1" id="KW-0175">Coiled coil</keyword>
<organism evidence="3 4">
    <name type="scientific">Methanobrevibacter curvatus</name>
    <dbReference type="NCBI Taxonomy" id="49547"/>
    <lineage>
        <taxon>Archaea</taxon>
        <taxon>Methanobacteriati</taxon>
        <taxon>Methanobacteriota</taxon>
        <taxon>Methanomada group</taxon>
        <taxon>Methanobacteria</taxon>
        <taxon>Methanobacteriales</taxon>
        <taxon>Methanobacteriaceae</taxon>
        <taxon>Methanobrevibacter</taxon>
    </lineage>
</organism>
<reference evidence="3 4" key="1">
    <citation type="submission" date="2016-04" db="EMBL/GenBank/DDBJ databases">
        <title>Genome sequence of Methanobrevibacter curvatus DSM 11111.</title>
        <authorList>
            <person name="Poehlein A."/>
            <person name="Seedorf H."/>
            <person name="Daniel R."/>
        </authorList>
    </citation>
    <scope>NUCLEOTIDE SEQUENCE [LARGE SCALE GENOMIC DNA]</scope>
    <source>
        <strain evidence="3 4">DSM 11111</strain>
    </source>
</reference>
<keyword evidence="4" id="KW-1185">Reference proteome</keyword>
<dbReference type="Gene3D" id="3.40.50.450">
    <property type="match status" value="1"/>
</dbReference>
<feature type="coiled-coil region" evidence="1">
    <location>
        <begin position="503"/>
        <end position="537"/>
    </location>
</feature>
<evidence type="ECO:0008006" key="5">
    <source>
        <dbReference type="Google" id="ProtNLM"/>
    </source>
</evidence>
<evidence type="ECO:0000313" key="4">
    <source>
        <dbReference type="Proteomes" id="UP000077245"/>
    </source>
</evidence>
<feature type="transmembrane region" description="Helical" evidence="2">
    <location>
        <begin position="276"/>
        <end position="296"/>
    </location>
</feature>
<keyword evidence="2" id="KW-1133">Transmembrane helix</keyword>
<dbReference type="SUPFAM" id="SSF102405">
    <property type="entry name" value="MCP/YpsA-like"/>
    <property type="match status" value="1"/>
</dbReference>